<evidence type="ECO:0000313" key="2">
    <source>
        <dbReference type="EMBL" id="KAK7603388.1"/>
    </source>
</evidence>
<evidence type="ECO:0000256" key="1">
    <source>
        <dbReference type="SAM" id="MobiDB-lite"/>
    </source>
</evidence>
<gene>
    <name evidence="2" type="ORF">V9T40_003387</name>
</gene>
<dbReference type="EMBL" id="JBBCAQ010000006">
    <property type="protein sequence ID" value="KAK7603388.1"/>
    <property type="molecule type" value="Genomic_DNA"/>
</dbReference>
<comment type="caution">
    <text evidence="2">The sequence shown here is derived from an EMBL/GenBank/DDBJ whole genome shotgun (WGS) entry which is preliminary data.</text>
</comment>
<keyword evidence="3" id="KW-1185">Reference proteome</keyword>
<organism evidence="2 3">
    <name type="scientific">Parthenolecanium corni</name>
    <dbReference type="NCBI Taxonomy" id="536013"/>
    <lineage>
        <taxon>Eukaryota</taxon>
        <taxon>Metazoa</taxon>
        <taxon>Ecdysozoa</taxon>
        <taxon>Arthropoda</taxon>
        <taxon>Hexapoda</taxon>
        <taxon>Insecta</taxon>
        <taxon>Pterygota</taxon>
        <taxon>Neoptera</taxon>
        <taxon>Paraneoptera</taxon>
        <taxon>Hemiptera</taxon>
        <taxon>Sternorrhyncha</taxon>
        <taxon>Coccoidea</taxon>
        <taxon>Coccidae</taxon>
        <taxon>Parthenolecanium</taxon>
    </lineage>
</organism>
<dbReference type="Proteomes" id="UP001367676">
    <property type="component" value="Unassembled WGS sequence"/>
</dbReference>
<protein>
    <submittedName>
        <fullName evidence="2">Uncharacterized protein</fullName>
    </submittedName>
</protein>
<accession>A0AAN9TSN0</accession>
<proteinExistence type="predicted"/>
<evidence type="ECO:0000313" key="3">
    <source>
        <dbReference type="Proteomes" id="UP001367676"/>
    </source>
</evidence>
<feature type="region of interest" description="Disordered" evidence="1">
    <location>
        <begin position="1"/>
        <end position="53"/>
    </location>
</feature>
<feature type="compositionally biased region" description="Pro residues" evidence="1">
    <location>
        <begin position="44"/>
        <end position="53"/>
    </location>
</feature>
<sequence length="125" mass="13606">MLSPPVLHKPSPVETFDDTSSQGYCYSPHIPTDVESSSSSSIPSPQPLPPVIMPLSPQPLPPVVKSPSPQIFIPSVFLHSIAEPPASDQRMLYALWMVASLWKRRKLAPQIVPRAPRPSLSPPAP</sequence>
<reference evidence="2 3" key="1">
    <citation type="submission" date="2024-03" db="EMBL/GenBank/DDBJ databases">
        <title>Adaptation during the transition from Ophiocordyceps entomopathogen to insect associate is accompanied by gene loss and intensified selection.</title>
        <authorList>
            <person name="Ward C.M."/>
            <person name="Onetto C.A."/>
            <person name="Borneman A.R."/>
        </authorList>
    </citation>
    <scope>NUCLEOTIDE SEQUENCE [LARGE SCALE GENOMIC DNA]</scope>
    <source>
        <strain evidence="2">AWRI1</strain>
        <tissue evidence="2">Single Adult Female</tissue>
    </source>
</reference>
<name>A0AAN9TSN0_9HEMI</name>
<dbReference type="AlphaFoldDB" id="A0AAN9TSN0"/>